<feature type="coiled-coil region" evidence="2">
    <location>
        <begin position="637"/>
        <end position="664"/>
    </location>
</feature>
<proteinExistence type="predicted"/>
<feature type="region of interest" description="Disordered" evidence="3">
    <location>
        <begin position="396"/>
        <end position="472"/>
    </location>
</feature>
<dbReference type="Gene3D" id="1.25.40.10">
    <property type="entry name" value="Tetratricopeptide repeat domain"/>
    <property type="match status" value="1"/>
</dbReference>
<dbReference type="PROSITE" id="PS50005">
    <property type="entry name" value="TPR"/>
    <property type="match status" value="1"/>
</dbReference>
<dbReference type="InterPro" id="IPR019734">
    <property type="entry name" value="TPR_rpt"/>
</dbReference>
<protein>
    <submittedName>
        <fullName evidence="4">Ras-2 protein</fullName>
    </submittedName>
</protein>
<name>A0A078AMT6_STYLE</name>
<dbReference type="InParanoid" id="A0A078AMT6"/>
<gene>
    <name evidence="4" type="primary">Contig1247.g1376</name>
    <name evidence="4" type="ORF">STYLEM_11217</name>
</gene>
<dbReference type="OrthoDB" id="325766at2759"/>
<dbReference type="OMA" id="WVESHIQ"/>
<keyword evidence="1" id="KW-0802">TPR repeat</keyword>
<organism evidence="4 5">
    <name type="scientific">Stylonychia lemnae</name>
    <name type="common">Ciliate</name>
    <dbReference type="NCBI Taxonomy" id="5949"/>
    <lineage>
        <taxon>Eukaryota</taxon>
        <taxon>Sar</taxon>
        <taxon>Alveolata</taxon>
        <taxon>Ciliophora</taxon>
        <taxon>Intramacronucleata</taxon>
        <taxon>Spirotrichea</taxon>
        <taxon>Stichotrichia</taxon>
        <taxon>Sporadotrichida</taxon>
        <taxon>Oxytrichidae</taxon>
        <taxon>Stylonychinae</taxon>
        <taxon>Stylonychia</taxon>
    </lineage>
</organism>
<feature type="repeat" description="TPR" evidence="1">
    <location>
        <begin position="955"/>
        <end position="988"/>
    </location>
</feature>
<accession>A0A078AMT6</accession>
<evidence type="ECO:0000313" key="5">
    <source>
        <dbReference type="Proteomes" id="UP000039865"/>
    </source>
</evidence>
<dbReference type="Proteomes" id="UP000039865">
    <property type="component" value="Unassembled WGS sequence"/>
</dbReference>
<evidence type="ECO:0000256" key="1">
    <source>
        <dbReference type="PROSITE-ProRule" id="PRU00339"/>
    </source>
</evidence>
<reference evidence="4 5" key="1">
    <citation type="submission" date="2014-06" db="EMBL/GenBank/DDBJ databases">
        <authorList>
            <person name="Swart Estienne"/>
        </authorList>
    </citation>
    <scope>NUCLEOTIDE SEQUENCE [LARGE SCALE GENOMIC DNA]</scope>
    <source>
        <strain evidence="4 5">130c</strain>
    </source>
</reference>
<sequence>MSAHHATNIKMADLLSKDAAQDSNSIELYQEIMKKLQYYLNPKHPLNSKAIQDFREMLANPDPKAKQEFFANHQSHLMHTPAQLKLLFKDNPTYKVEYSIKQPRLGQMPHKRITTEPKLSITKKAIIRPMNKEEVYSAKECQLYENFQLFSFYLSSVLYSIIPFFQDVTRLRVAESGRFAYVEDPIQQLRWDQMIRHMNESIFPEMKILLLKFISQRFQNQSEEQFIDVVDAGGISEFLENQEVSLLMKKYIEELKSLTTFQNQDITVEQEIKSEEQIDKKQLIANSCNLKELAQFSTEINFISKDLDFVMENKLIKKSENPVKSNDAKEQDQQEAEETISLDFIIESGSQNEANTKKFGVSQVRRSSTLKSIIYQFYLKILFPFNAKMMMETRSTTNIKKQSTSPKQLKSSLTITSPEQTRNGIGQNKLLSKLESKIPRILPKPTPKVNTDSAQNGANRNAIKSNQNQKMKVKSNDIIMKQKMKKIITSKNSKLNKILKEHHQSGALEQTPFQENKIDVKDVILSENEDDSEEEKQEEEEYYQNDEDEINLLEGYQSNDLSESSELERLRQESLRQRGQEQQEQRYFEFEPEEKIRILEQDKPIFISQTDQKMMKSFQNSPSQIQQAKPKDKEQIEAEMLKELQMLQDEVDDNEKVLLNESNEESNLSSFIVPGSGDLIDEISQRSKKDSSVHRTESMLLEKNINEFNFPRGHTLALDMMDKIIAESQALKKNEQNEGNSDLISQEFNSRTQSFELGSFRKQRRISGTQDDPLMIRMNSQMLSNENKLDYVNPSSALEVNQKLELLWQQQLLNIRQMNNDTYSSEDESEDNLKIKKTQMQIQMEQDRKAFARDNIQPIQIQEIEKMQKDKAKLYKEFSLQQKEHAYVYMESDKFDQSSARNKFFKSYTSKLLMELILLSFIDGYKMHSLTISDYEVSKSQMIFHKMLELQPKCHEAYFGIAKNYFYIRDFDRAKENFQLAIKYKKDAVYMIWLGFNNLYRSLEHNQQVQNQELTDQEKQQCVFDMNKSLVDSFNYLSRCSKNKDEGFFACFGILRVIIESLKMNQPIRNAKEPEIYANRIKEYDTYYGYLAWSLIYMYIKEDKEQLGIDVLKDLIDENPSRPEAYVILWNYCNQQGNQLVNSLDLAERLFLFAVDYICYQEKQELITYDCNNRLLITEIYAKTLFMSKDYNKLFTLLQLEYSKAPHYTCLLYLYGKYVVQSGELEFYGSGIGALEECMRTTLLPRHKNAKVSYLYFTVAQFFIGYAFDVMNRKLKAYKQTKCYYRIKSLIEMIEELKDSNDANQIKYLKDQNLFYLHQKLIDYDPFEAEIFKAIFQYKVYEGFLEYLRFLISINNLKAAQQLSQIILDRLDMGDQISTTLWVESHIQIAKLDNKSNRIEDALKTLLKLRQVLPPIDLKQIKEFRLPFDFDKYYDFPLSEKFQQKMFRQDDLYVIEEKDEDFTRSVIPQLQMTSMVGVNKNHSHTAFANIQQDNPEEETKQVHQSVLSELNNDNVIQEEDELEYEGFDNITPRYEEKSDIDIERSARKSHSQYKKREVSNNNRNRRSIAAAVGKSLSSIMYFNNNAFENIYHDFNNNNNTTNTKRSSVRHSQISEMNDLLAINTNQIVLDDDDNFKDSSFSVYSNPKFLYLIGKMCARAQSQIFADLALHDCDKILKDIYQLAFDIGGRLFDKYQDVYCSLNKVKGFFRPKNLTINYFYPENADQK</sequence>
<feature type="compositionally biased region" description="Polar residues" evidence="3">
    <location>
        <begin position="448"/>
        <end position="470"/>
    </location>
</feature>
<keyword evidence="2" id="KW-0175">Coiled coil</keyword>
<evidence type="ECO:0000256" key="3">
    <source>
        <dbReference type="SAM" id="MobiDB-lite"/>
    </source>
</evidence>
<feature type="compositionally biased region" description="Polar residues" evidence="3">
    <location>
        <begin position="396"/>
        <end position="430"/>
    </location>
</feature>
<keyword evidence="5" id="KW-1185">Reference proteome</keyword>
<evidence type="ECO:0000313" key="4">
    <source>
        <dbReference type="EMBL" id="CDW82188.1"/>
    </source>
</evidence>
<dbReference type="SUPFAM" id="SSF48452">
    <property type="entry name" value="TPR-like"/>
    <property type="match status" value="1"/>
</dbReference>
<evidence type="ECO:0000256" key="2">
    <source>
        <dbReference type="SAM" id="Coils"/>
    </source>
</evidence>
<dbReference type="InterPro" id="IPR011990">
    <property type="entry name" value="TPR-like_helical_dom_sf"/>
</dbReference>
<dbReference type="EMBL" id="CCKQ01010652">
    <property type="protein sequence ID" value="CDW82188.1"/>
    <property type="molecule type" value="Genomic_DNA"/>
</dbReference>